<reference evidence="2 5" key="1">
    <citation type="submission" date="2021-11" db="EMBL/GenBank/DDBJ databases">
        <title>Draft genome sequence of Capnocytophaga sp. strain KC07075 isolated from cat oral cavity.</title>
        <authorList>
            <person name="Suzuki M."/>
            <person name="Imaoka K."/>
            <person name="Kimura M."/>
            <person name="Morikawa S."/>
            <person name="Maeda K."/>
        </authorList>
    </citation>
    <scope>NUCLEOTIDE SEQUENCE</scope>
    <source>
        <strain evidence="2">KC07075</strain>
        <strain evidence="3 5">KC07079</strain>
    </source>
</reference>
<dbReference type="RefSeq" id="WP_264846836.1">
    <property type="nucleotide sequence ID" value="NZ_BPMA01000031.1"/>
</dbReference>
<organism evidence="2 4">
    <name type="scientific">Capnocytophaga catalasegens</name>
    <dbReference type="NCBI Taxonomy" id="1004260"/>
    <lineage>
        <taxon>Bacteria</taxon>
        <taxon>Pseudomonadati</taxon>
        <taxon>Bacteroidota</taxon>
        <taxon>Flavobacteriia</taxon>
        <taxon>Flavobacteriales</taxon>
        <taxon>Flavobacteriaceae</taxon>
        <taxon>Capnocytophaga</taxon>
    </lineage>
</organism>
<name>A0AAV5AXU2_9FLAO</name>
<protein>
    <recommendedName>
        <fullName evidence="6">Hemagglutinin</fullName>
    </recommendedName>
</protein>
<dbReference type="EMBL" id="BQKA01000013">
    <property type="protein sequence ID" value="GJM49833.1"/>
    <property type="molecule type" value="Genomic_DNA"/>
</dbReference>
<evidence type="ECO:0000256" key="1">
    <source>
        <dbReference type="SAM" id="MobiDB-lite"/>
    </source>
</evidence>
<dbReference type="Proteomes" id="UP001207736">
    <property type="component" value="Unassembled WGS sequence"/>
</dbReference>
<sequence length="260" mass="29692">MKNLTELKAVNLDKLSIGEYSQFIERVVNLIVKATPEKLFLEDDLLPALQEKLVLLTEVIGQSYASQETKQLNELDKERNKLAVFLLSSFRLEKNSIEEDRKKAATELYNISKNYIGVQTFPMRQKTQFINGMTNDLYKAENKKHIVTLGLLKTLDLLDEKNKAYQTLSEGRSESQLANKVVSFKKVKKETNALYRRLTKFAFAGNLLHESAESMNFINLLNKLITETMNANKQRLALGVMSKTTPPKQDPKPTPSEDMM</sequence>
<keyword evidence="5" id="KW-1185">Reference proteome</keyword>
<evidence type="ECO:0000313" key="4">
    <source>
        <dbReference type="Proteomes" id="UP001207736"/>
    </source>
</evidence>
<evidence type="ECO:0000313" key="2">
    <source>
        <dbReference type="EMBL" id="GJM49833.1"/>
    </source>
</evidence>
<dbReference type="Pfam" id="PF19775">
    <property type="entry name" value="DUF6261"/>
    <property type="match status" value="1"/>
</dbReference>
<gene>
    <name evidence="2" type="ORF">RCZ15_08080</name>
    <name evidence="3" type="ORF">RCZ16_13150</name>
</gene>
<dbReference type="Proteomes" id="UP001208692">
    <property type="component" value="Unassembled WGS sequence"/>
</dbReference>
<evidence type="ECO:0000313" key="5">
    <source>
        <dbReference type="Proteomes" id="UP001208692"/>
    </source>
</evidence>
<accession>A0AAV5AXU2</accession>
<evidence type="ECO:0008006" key="6">
    <source>
        <dbReference type="Google" id="ProtNLM"/>
    </source>
</evidence>
<dbReference type="InterPro" id="IPR046228">
    <property type="entry name" value="DUF6261"/>
</dbReference>
<dbReference type="AlphaFoldDB" id="A0AAV5AXU2"/>
<proteinExistence type="predicted"/>
<evidence type="ECO:0000313" key="3">
    <source>
        <dbReference type="EMBL" id="GJM52998.1"/>
    </source>
</evidence>
<feature type="region of interest" description="Disordered" evidence="1">
    <location>
        <begin position="237"/>
        <end position="260"/>
    </location>
</feature>
<comment type="caution">
    <text evidence="2">The sequence shown here is derived from an EMBL/GenBank/DDBJ whole genome shotgun (WGS) entry which is preliminary data.</text>
</comment>
<dbReference type="EMBL" id="BQKB01000023">
    <property type="protein sequence ID" value="GJM52998.1"/>
    <property type="molecule type" value="Genomic_DNA"/>
</dbReference>